<keyword evidence="1" id="KW-0233">DNA recombination</keyword>
<evidence type="ECO:0000313" key="5">
    <source>
        <dbReference type="Proteomes" id="UP001612741"/>
    </source>
</evidence>
<reference evidence="4 5" key="1">
    <citation type="submission" date="2024-10" db="EMBL/GenBank/DDBJ databases">
        <title>The Natural Products Discovery Center: Release of the First 8490 Sequenced Strains for Exploring Actinobacteria Biosynthetic Diversity.</title>
        <authorList>
            <person name="Kalkreuter E."/>
            <person name="Kautsar S.A."/>
            <person name="Yang D."/>
            <person name="Bader C.D."/>
            <person name="Teijaro C.N."/>
            <person name="Fluegel L."/>
            <person name="Davis C.M."/>
            <person name="Simpson J.R."/>
            <person name="Lauterbach L."/>
            <person name="Steele A.D."/>
            <person name="Gui C."/>
            <person name="Meng S."/>
            <person name="Li G."/>
            <person name="Viehrig K."/>
            <person name="Ye F."/>
            <person name="Su P."/>
            <person name="Kiefer A.F."/>
            <person name="Nichols A."/>
            <person name="Cepeda A.J."/>
            <person name="Yan W."/>
            <person name="Fan B."/>
            <person name="Jiang Y."/>
            <person name="Adhikari A."/>
            <person name="Zheng C.-J."/>
            <person name="Schuster L."/>
            <person name="Cowan T.M."/>
            <person name="Smanski M.J."/>
            <person name="Chevrette M.G."/>
            <person name="De Carvalho L.P.S."/>
            <person name="Shen B."/>
        </authorList>
    </citation>
    <scope>NUCLEOTIDE SEQUENCE [LARGE SCALE GENOMIC DNA]</scope>
    <source>
        <strain evidence="4 5">NPDC050545</strain>
    </source>
</reference>
<evidence type="ECO:0000256" key="2">
    <source>
        <dbReference type="SAM" id="MobiDB-lite"/>
    </source>
</evidence>
<dbReference type="InterPro" id="IPR013762">
    <property type="entry name" value="Integrase-like_cat_sf"/>
</dbReference>
<evidence type="ECO:0000259" key="3">
    <source>
        <dbReference type="PROSITE" id="PS51898"/>
    </source>
</evidence>
<dbReference type="SUPFAM" id="SSF56349">
    <property type="entry name" value="DNA breaking-rejoining enzymes"/>
    <property type="match status" value="1"/>
</dbReference>
<evidence type="ECO:0000256" key="1">
    <source>
        <dbReference type="ARBA" id="ARBA00023172"/>
    </source>
</evidence>
<sequence length="86" mass="9216">MRRDRASATQPFSTKDLPRARLHDPRHVHATTLLMAGVPVHVVAARLGHADPAITLRVYAHVITEQAATAAEIFATAVSKGVSKIA</sequence>
<dbReference type="RefSeq" id="WP_397086869.1">
    <property type="nucleotide sequence ID" value="NZ_JBITGY010000009.1"/>
</dbReference>
<dbReference type="Gene3D" id="1.10.443.10">
    <property type="entry name" value="Intergrase catalytic core"/>
    <property type="match status" value="1"/>
</dbReference>
<gene>
    <name evidence="4" type="ORF">ACIBG2_31515</name>
</gene>
<protein>
    <submittedName>
        <fullName evidence="4">Tyrosine-type recombinase/integrase</fullName>
    </submittedName>
</protein>
<comment type="caution">
    <text evidence="4">The sequence shown here is derived from an EMBL/GenBank/DDBJ whole genome shotgun (WGS) entry which is preliminary data.</text>
</comment>
<keyword evidence="5" id="KW-1185">Reference proteome</keyword>
<accession>A0ABW7Z1W9</accession>
<dbReference type="Pfam" id="PF00589">
    <property type="entry name" value="Phage_integrase"/>
    <property type="match status" value="1"/>
</dbReference>
<evidence type="ECO:0000313" key="4">
    <source>
        <dbReference type="EMBL" id="MFI6501947.1"/>
    </source>
</evidence>
<dbReference type="InterPro" id="IPR011010">
    <property type="entry name" value="DNA_brk_join_enz"/>
</dbReference>
<dbReference type="Proteomes" id="UP001612741">
    <property type="component" value="Unassembled WGS sequence"/>
</dbReference>
<dbReference type="EMBL" id="JBITGY010000009">
    <property type="protein sequence ID" value="MFI6501947.1"/>
    <property type="molecule type" value="Genomic_DNA"/>
</dbReference>
<dbReference type="InterPro" id="IPR002104">
    <property type="entry name" value="Integrase_catalytic"/>
</dbReference>
<feature type="region of interest" description="Disordered" evidence="2">
    <location>
        <begin position="1"/>
        <end position="22"/>
    </location>
</feature>
<dbReference type="PROSITE" id="PS51898">
    <property type="entry name" value="TYR_RECOMBINASE"/>
    <property type="match status" value="1"/>
</dbReference>
<proteinExistence type="predicted"/>
<name>A0ABW7Z1W9_9ACTN</name>
<organism evidence="4 5">
    <name type="scientific">Nonomuraea typhae</name>
    <dbReference type="NCBI Taxonomy" id="2603600"/>
    <lineage>
        <taxon>Bacteria</taxon>
        <taxon>Bacillati</taxon>
        <taxon>Actinomycetota</taxon>
        <taxon>Actinomycetes</taxon>
        <taxon>Streptosporangiales</taxon>
        <taxon>Streptosporangiaceae</taxon>
        <taxon>Nonomuraea</taxon>
    </lineage>
</organism>
<feature type="domain" description="Tyr recombinase" evidence="3">
    <location>
        <begin position="1"/>
        <end position="72"/>
    </location>
</feature>